<proteinExistence type="predicted"/>
<dbReference type="EMBL" id="CAJVQB010006489">
    <property type="protein sequence ID" value="CAG8685044.1"/>
    <property type="molecule type" value="Genomic_DNA"/>
</dbReference>
<comment type="caution">
    <text evidence="1">The sequence shown here is derived from an EMBL/GenBank/DDBJ whole genome shotgun (WGS) entry which is preliminary data.</text>
</comment>
<name>A0ABN7UVX8_GIGMA</name>
<sequence>MSNVNDSFTRYYESLKIIDKIQDGKISYKWTKNNYLSKAHNIYKFTAKFWIKIYIFEGYYKEETQIDVKFKDLYLLKKAKTFIDRRKYNENIIFY</sequence>
<keyword evidence="2" id="KW-1185">Reference proteome</keyword>
<gene>
    <name evidence="1" type="ORF">GMARGA_LOCUS11206</name>
</gene>
<evidence type="ECO:0000313" key="1">
    <source>
        <dbReference type="EMBL" id="CAG8685044.1"/>
    </source>
</evidence>
<organism evidence="1 2">
    <name type="scientific">Gigaspora margarita</name>
    <dbReference type="NCBI Taxonomy" id="4874"/>
    <lineage>
        <taxon>Eukaryota</taxon>
        <taxon>Fungi</taxon>
        <taxon>Fungi incertae sedis</taxon>
        <taxon>Mucoromycota</taxon>
        <taxon>Glomeromycotina</taxon>
        <taxon>Glomeromycetes</taxon>
        <taxon>Diversisporales</taxon>
        <taxon>Gigasporaceae</taxon>
        <taxon>Gigaspora</taxon>
    </lineage>
</organism>
<dbReference type="Proteomes" id="UP000789901">
    <property type="component" value="Unassembled WGS sequence"/>
</dbReference>
<accession>A0ABN7UVX8</accession>
<reference evidence="1 2" key="1">
    <citation type="submission" date="2021-06" db="EMBL/GenBank/DDBJ databases">
        <authorList>
            <person name="Kallberg Y."/>
            <person name="Tangrot J."/>
            <person name="Rosling A."/>
        </authorList>
    </citation>
    <scope>NUCLEOTIDE SEQUENCE [LARGE SCALE GENOMIC DNA]</scope>
    <source>
        <strain evidence="1 2">120-4 pot B 10/14</strain>
    </source>
</reference>
<protein>
    <submittedName>
        <fullName evidence="1">10606_t:CDS:1</fullName>
    </submittedName>
</protein>
<evidence type="ECO:0000313" key="2">
    <source>
        <dbReference type="Proteomes" id="UP000789901"/>
    </source>
</evidence>